<protein>
    <submittedName>
        <fullName evidence="2">Alpha/Beta hydrolase protein</fullName>
    </submittedName>
</protein>
<evidence type="ECO:0000313" key="2">
    <source>
        <dbReference type="EMBL" id="KAE8379845.1"/>
    </source>
</evidence>
<accession>A0A5N7BDI1</accession>
<dbReference type="OrthoDB" id="5382058at2759"/>
<sequence>MKKVSQMATHISFPFHYFAHPALGNKSPFFSLPWLASPRMRPLTRFVFLGSLLCFGAIATQVANFNVSHEAAEAHDCGAACQKRLTLTIPADVAAVGRDFDVDFYATAGNFSRASSKPGDVLKLQAVNPKTLSIDGGTTAYRFQYVSLDADGSVVPVTGFIAFPFTPHLSASNGGAVSKRYRLAAFAHGTVGIFQGCAPSNGPALYDYGTWQPVLQRGYAIVATDYAGLGNNDTTHKYAYLPVHASDVYYSVVAARKLFGEFLTEEWVSFGHSQGGGAAWKLAESEYVRNDTSYLGTVAVAPATYVASQIFDSFLDTVTGGINGSSSSTPAGVGFLPLLPTAVQRIIPSYNESILAPTLRNRVSMVENAQLCLEGVLGLTLDLNMSQIASIEGALRDRPTLMKWQDMSAPAQGDASPAPILVIQGQQDTAVRWKSTVDAWERACAAGNEVHLRLFPTQGHRPSLSAGAPEWLTWLDQRFDKKAAATAASGAYKAPVKKNCTKFTREPLNTEYVRAPTDVDLKPYLGPLSNFM</sequence>
<dbReference type="PANTHER" id="PTHR34853:SF1">
    <property type="entry name" value="LIPASE 5"/>
    <property type="match status" value="1"/>
</dbReference>
<evidence type="ECO:0000313" key="3">
    <source>
        <dbReference type="Proteomes" id="UP000326198"/>
    </source>
</evidence>
<dbReference type="GO" id="GO:0016042">
    <property type="term" value="P:lipid catabolic process"/>
    <property type="evidence" value="ECO:0007669"/>
    <property type="project" value="InterPro"/>
</dbReference>
<keyword evidence="2" id="KW-0378">Hydrolase</keyword>
<dbReference type="Gene3D" id="3.40.50.1820">
    <property type="entry name" value="alpha/beta hydrolase"/>
    <property type="match status" value="2"/>
</dbReference>
<keyword evidence="1" id="KW-0812">Transmembrane</keyword>
<keyword evidence="1" id="KW-0472">Membrane</keyword>
<dbReference type="AlphaFoldDB" id="A0A5N7BDI1"/>
<organism evidence="2 3">
    <name type="scientific">Aspergillus bertholletiae</name>
    <dbReference type="NCBI Taxonomy" id="1226010"/>
    <lineage>
        <taxon>Eukaryota</taxon>
        <taxon>Fungi</taxon>
        <taxon>Dikarya</taxon>
        <taxon>Ascomycota</taxon>
        <taxon>Pezizomycotina</taxon>
        <taxon>Eurotiomycetes</taxon>
        <taxon>Eurotiomycetidae</taxon>
        <taxon>Eurotiales</taxon>
        <taxon>Aspergillaceae</taxon>
        <taxon>Aspergillus</taxon>
        <taxon>Aspergillus subgen. Circumdati</taxon>
    </lineage>
</organism>
<dbReference type="InterPro" id="IPR005152">
    <property type="entry name" value="Lipase_secreted"/>
</dbReference>
<dbReference type="EMBL" id="ML736189">
    <property type="protein sequence ID" value="KAE8379845.1"/>
    <property type="molecule type" value="Genomic_DNA"/>
</dbReference>
<dbReference type="GO" id="GO:0004806">
    <property type="term" value="F:triacylglycerol lipase activity"/>
    <property type="evidence" value="ECO:0007669"/>
    <property type="project" value="InterPro"/>
</dbReference>
<gene>
    <name evidence="2" type="ORF">BDV26DRAFT_258672</name>
</gene>
<dbReference type="InterPro" id="IPR029058">
    <property type="entry name" value="AB_hydrolase_fold"/>
</dbReference>
<proteinExistence type="predicted"/>
<evidence type="ECO:0000256" key="1">
    <source>
        <dbReference type="SAM" id="Phobius"/>
    </source>
</evidence>
<keyword evidence="3" id="KW-1185">Reference proteome</keyword>
<keyword evidence="1" id="KW-1133">Transmembrane helix</keyword>
<dbReference type="PANTHER" id="PTHR34853">
    <property type="match status" value="1"/>
</dbReference>
<dbReference type="SUPFAM" id="SSF53474">
    <property type="entry name" value="alpha/beta-Hydrolases"/>
    <property type="match status" value="1"/>
</dbReference>
<reference evidence="2 3" key="1">
    <citation type="submission" date="2019-04" db="EMBL/GenBank/DDBJ databases">
        <title>Friends and foes A comparative genomics studyof 23 Aspergillus species from section Flavi.</title>
        <authorList>
            <consortium name="DOE Joint Genome Institute"/>
            <person name="Kjaerbolling I."/>
            <person name="Vesth T."/>
            <person name="Frisvad J.C."/>
            <person name="Nybo J.L."/>
            <person name="Theobald S."/>
            <person name="Kildgaard S."/>
            <person name="Isbrandt T."/>
            <person name="Kuo A."/>
            <person name="Sato A."/>
            <person name="Lyhne E.K."/>
            <person name="Kogle M.E."/>
            <person name="Wiebenga A."/>
            <person name="Kun R.S."/>
            <person name="Lubbers R.J."/>
            <person name="Makela M.R."/>
            <person name="Barry K."/>
            <person name="Chovatia M."/>
            <person name="Clum A."/>
            <person name="Daum C."/>
            <person name="Haridas S."/>
            <person name="He G."/>
            <person name="LaButti K."/>
            <person name="Lipzen A."/>
            <person name="Mondo S."/>
            <person name="Riley R."/>
            <person name="Salamov A."/>
            <person name="Simmons B.A."/>
            <person name="Magnuson J.K."/>
            <person name="Henrissat B."/>
            <person name="Mortensen U.H."/>
            <person name="Larsen T.O."/>
            <person name="Devries R.P."/>
            <person name="Grigoriev I.V."/>
            <person name="Machida M."/>
            <person name="Baker S.E."/>
            <person name="Andersen M.R."/>
        </authorList>
    </citation>
    <scope>NUCLEOTIDE SEQUENCE [LARGE SCALE GENOMIC DNA]</scope>
    <source>
        <strain evidence="2 3">IBT 29228</strain>
    </source>
</reference>
<dbReference type="Proteomes" id="UP000326198">
    <property type="component" value="Unassembled WGS sequence"/>
</dbReference>
<name>A0A5N7BDI1_9EURO</name>
<feature type="transmembrane region" description="Helical" evidence="1">
    <location>
        <begin position="46"/>
        <end position="63"/>
    </location>
</feature>